<dbReference type="Proteomes" id="UP000196027">
    <property type="component" value="Chromosome"/>
</dbReference>
<sequence length="272" mass="30618">MRLFARRIKLSTASIFCTIFFLTAALQARANEELNSLLKDINGISVHSYLAVNAYYNYSANSGDKSLLQDIVDSLNGVNEATQALEDNSSKEVYQSDVETILDELQTLKELLNTNIKFVKDEGYPDLRLSDDLARQNKDITEKLALVQEKIYIDAPPLKSTPQQKSRDLALLVAQMMTKYSARSSSSVAQTFQGSETDKTLDQLALDVDSVLTSLDKSVSEPEAKKTLNGAQTKWKFIRNSYVNYNDNNVNYVVNLYSIRMIESLRELSEQL</sequence>
<dbReference type="EMBL" id="CP021425">
    <property type="protein sequence ID" value="ARU56570.1"/>
    <property type="molecule type" value="Genomic_DNA"/>
</dbReference>
<protein>
    <submittedName>
        <fullName evidence="3">Uncharacterized protein</fullName>
    </submittedName>
</protein>
<organism evidence="3 4">
    <name type="scientific">Oleiphilus messinensis</name>
    <dbReference type="NCBI Taxonomy" id="141451"/>
    <lineage>
        <taxon>Bacteria</taxon>
        <taxon>Pseudomonadati</taxon>
        <taxon>Pseudomonadota</taxon>
        <taxon>Gammaproteobacteria</taxon>
        <taxon>Oceanospirillales</taxon>
        <taxon>Oleiphilaceae</taxon>
        <taxon>Oleiphilus</taxon>
    </lineage>
</organism>
<accession>A0A1Y0I8K2</accession>
<keyword evidence="1" id="KW-0175">Coiled coil</keyword>
<dbReference type="RefSeq" id="WP_087461541.1">
    <property type="nucleotide sequence ID" value="NZ_CP021425.1"/>
</dbReference>
<evidence type="ECO:0000313" key="3">
    <source>
        <dbReference type="EMBL" id="ARU56570.1"/>
    </source>
</evidence>
<keyword evidence="2" id="KW-0732">Signal</keyword>
<dbReference type="OrthoDB" id="6358391at2"/>
<reference evidence="3 4" key="1">
    <citation type="submission" date="2017-05" db="EMBL/GenBank/DDBJ databases">
        <title>Genomic insights into alkan degradation activity of Oleiphilus messinensis.</title>
        <authorList>
            <person name="Kozyavkin S.A."/>
            <person name="Slesarev A.I."/>
            <person name="Golyshin P.N."/>
            <person name="Korzhenkov A."/>
            <person name="Golyshina O.N."/>
            <person name="Toshchakov S.V."/>
        </authorList>
    </citation>
    <scope>NUCLEOTIDE SEQUENCE [LARGE SCALE GENOMIC DNA]</scope>
    <source>
        <strain evidence="3 4">ME102</strain>
    </source>
</reference>
<dbReference type="AlphaFoldDB" id="A0A1Y0I8K2"/>
<evidence type="ECO:0000256" key="1">
    <source>
        <dbReference type="SAM" id="Coils"/>
    </source>
</evidence>
<name>A0A1Y0I8K2_9GAMM</name>
<feature type="signal peptide" evidence="2">
    <location>
        <begin position="1"/>
        <end position="30"/>
    </location>
</feature>
<gene>
    <name evidence="3" type="ORF">OLMES_2512</name>
</gene>
<dbReference type="KEGG" id="ome:OLMES_2512"/>
<keyword evidence="4" id="KW-1185">Reference proteome</keyword>
<feature type="chain" id="PRO_5011008142" evidence="2">
    <location>
        <begin position="31"/>
        <end position="272"/>
    </location>
</feature>
<proteinExistence type="predicted"/>
<evidence type="ECO:0000256" key="2">
    <source>
        <dbReference type="SAM" id="SignalP"/>
    </source>
</evidence>
<feature type="coiled-coil region" evidence="1">
    <location>
        <begin position="91"/>
        <end position="150"/>
    </location>
</feature>
<evidence type="ECO:0000313" key="4">
    <source>
        <dbReference type="Proteomes" id="UP000196027"/>
    </source>
</evidence>